<organism evidence="2 3">
    <name type="scientific">Streptococcus pneumoniae</name>
    <dbReference type="NCBI Taxonomy" id="1313"/>
    <lineage>
        <taxon>Bacteria</taxon>
        <taxon>Bacillati</taxon>
        <taxon>Bacillota</taxon>
        <taxon>Bacilli</taxon>
        <taxon>Lactobacillales</taxon>
        <taxon>Streptococcaceae</taxon>
        <taxon>Streptococcus</taxon>
    </lineage>
</organism>
<dbReference type="InterPro" id="IPR041147">
    <property type="entry name" value="GH38_C"/>
</dbReference>
<feature type="non-terminal residue" evidence="2">
    <location>
        <position position="1"/>
    </location>
</feature>
<gene>
    <name evidence="2" type="ORF">GM540_00945</name>
</gene>
<dbReference type="Gene3D" id="2.60.40.2220">
    <property type="match status" value="1"/>
</dbReference>
<reference evidence="2 3" key="1">
    <citation type="submission" date="2019-11" db="EMBL/GenBank/DDBJ databases">
        <title>Growth characteristics of pneumococcus vary with the chemical composition of the capsule and with environmental conditions.</title>
        <authorList>
            <person name="Tothpal A."/>
            <person name="Desobry K."/>
            <person name="Joshi S."/>
            <person name="Wyllie A.L."/>
            <person name="Weinberger D.M."/>
        </authorList>
    </citation>
    <scope>NUCLEOTIDE SEQUENCE [LARGE SCALE GENOMIC DNA]</scope>
    <source>
        <strain evidence="3">pnumococcus19F</strain>
    </source>
</reference>
<proteinExistence type="predicted"/>
<dbReference type="Proteomes" id="UP000483094">
    <property type="component" value="Unassembled WGS sequence"/>
</dbReference>
<feature type="domain" description="Glycosyl hydrolases family 38 C-terminal" evidence="1">
    <location>
        <begin position="25"/>
        <end position="82"/>
    </location>
</feature>
<dbReference type="Pfam" id="PF17677">
    <property type="entry name" value="Glyco_hydro38C2"/>
    <property type="match status" value="1"/>
</dbReference>
<dbReference type="AlphaFoldDB" id="A0A6G2D7R6"/>
<evidence type="ECO:0000259" key="1">
    <source>
        <dbReference type="Pfam" id="PF17677"/>
    </source>
</evidence>
<dbReference type="EMBL" id="WNHQ01000029">
    <property type="protein sequence ID" value="MTV72610.1"/>
    <property type="molecule type" value="Genomic_DNA"/>
</dbReference>
<accession>A0A6G2D7R6</accession>
<sequence length="90" mass="10197">LARQEGSVVATGSLLSHSVLSIPQVCPTAFKVAENEEGYVLRYYNMSQENVRISEHQQTILDLLERPYPVHSGLLAPQEIRTEFIKKEEI</sequence>
<protein>
    <submittedName>
        <fullName evidence="2">Alpha-mannosidase</fullName>
    </submittedName>
</protein>
<evidence type="ECO:0000313" key="2">
    <source>
        <dbReference type="EMBL" id="MTV72610.1"/>
    </source>
</evidence>
<comment type="caution">
    <text evidence="2">The sequence shown here is derived from an EMBL/GenBank/DDBJ whole genome shotgun (WGS) entry which is preliminary data.</text>
</comment>
<evidence type="ECO:0000313" key="3">
    <source>
        <dbReference type="Proteomes" id="UP000483094"/>
    </source>
</evidence>
<name>A0A6G2D7R6_STREE</name>